<evidence type="ECO:0000313" key="6">
    <source>
        <dbReference type="EMBL" id="MBC3935592.1"/>
    </source>
</evidence>
<comment type="subcellular location">
    <subcellularLocation>
        <location evidence="2">Periplasm</location>
    </subcellularLocation>
</comment>
<dbReference type="RefSeq" id="WP_186881158.1">
    <property type="nucleotide sequence ID" value="NZ_JACOGG010000008.1"/>
</dbReference>
<feature type="domain" description="Thioredoxin" evidence="5">
    <location>
        <begin position="15"/>
        <end position="222"/>
    </location>
</feature>
<dbReference type="SUPFAM" id="SSF52833">
    <property type="entry name" value="Thioredoxin-like"/>
    <property type="match status" value="1"/>
</dbReference>
<evidence type="ECO:0000259" key="5">
    <source>
        <dbReference type="PROSITE" id="PS51352"/>
    </source>
</evidence>
<reference evidence="6" key="1">
    <citation type="submission" date="2020-08" db="EMBL/GenBank/DDBJ databases">
        <title>Novel species isolated from subtropical streams in China.</title>
        <authorList>
            <person name="Lu H."/>
        </authorList>
    </citation>
    <scope>NUCLEOTIDE SEQUENCE</scope>
    <source>
        <strain evidence="6">CY7W</strain>
    </source>
</reference>
<dbReference type="AlphaFoldDB" id="A0A923I322"/>
<evidence type="ECO:0000256" key="1">
    <source>
        <dbReference type="ARBA" id="ARBA00022729"/>
    </source>
</evidence>
<feature type="chain" id="PRO_5037932529" description="Thiol:disulfide interchange protein" evidence="4">
    <location>
        <begin position="21"/>
        <end position="225"/>
    </location>
</feature>
<accession>A0A923I322</accession>
<keyword evidence="1 4" id="KW-0732">Signal</keyword>
<dbReference type="GO" id="GO:0042597">
    <property type="term" value="C:periplasmic space"/>
    <property type="evidence" value="ECO:0007669"/>
    <property type="project" value="UniProtKB-SubCell"/>
</dbReference>
<dbReference type="Proteomes" id="UP000612361">
    <property type="component" value="Unassembled WGS sequence"/>
</dbReference>
<comment type="similarity">
    <text evidence="2">Belongs to the thioredoxin family.</text>
</comment>
<sequence length="225" mass="25817">MRGFRWMFLACTLLAGVVSASPPNPVRGAEFQVLSNPMPVRAAEKKVEVIEFFMYHCPACNALEPALQDWLKKMGDKVEFRRIHLPYYGETDPEAHMFLTLEALGLEKEMHARLLITWHVQRKRLRSDQDNLNWAVTHGIEQKIFLDAYNSFSVLSMMKRLPRLVENYGVTSTPTFVIDGRYVTQTSMVVEANPKLSNDEVLPASFQVMEVLVERAAKEKQSKQK</sequence>
<comment type="caution">
    <text evidence="6">The sequence shown here is derived from an EMBL/GenBank/DDBJ whole genome shotgun (WGS) entry which is preliminary data.</text>
</comment>
<dbReference type="InterPro" id="IPR012336">
    <property type="entry name" value="Thioredoxin-like_fold"/>
</dbReference>
<gene>
    <name evidence="6" type="ORF">H8K47_09475</name>
</gene>
<feature type="disulfide bond" description="Redox-active" evidence="3">
    <location>
        <begin position="57"/>
        <end position="60"/>
    </location>
</feature>
<dbReference type="PANTHER" id="PTHR35891:SF3">
    <property type="entry name" value="THIOL:DISULFIDE INTERCHANGE PROTEIN DSBL"/>
    <property type="match status" value="1"/>
</dbReference>
<dbReference type="PIRSF" id="PIRSF001488">
    <property type="entry name" value="Tdi_protein"/>
    <property type="match status" value="1"/>
</dbReference>
<proteinExistence type="inferred from homology"/>
<dbReference type="InterPro" id="IPR023205">
    <property type="entry name" value="DsbA/DsbL"/>
</dbReference>
<keyword evidence="7" id="KW-1185">Reference proteome</keyword>
<dbReference type="PROSITE" id="PS51352">
    <property type="entry name" value="THIOREDOXIN_2"/>
    <property type="match status" value="1"/>
</dbReference>
<evidence type="ECO:0000256" key="4">
    <source>
        <dbReference type="SAM" id="SignalP"/>
    </source>
</evidence>
<dbReference type="Pfam" id="PF13462">
    <property type="entry name" value="Thioredoxin_4"/>
    <property type="match status" value="1"/>
</dbReference>
<organism evidence="6 7">
    <name type="scientific">Undibacterium rugosum</name>
    <dbReference type="NCBI Taxonomy" id="2762291"/>
    <lineage>
        <taxon>Bacteria</taxon>
        <taxon>Pseudomonadati</taxon>
        <taxon>Pseudomonadota</taxon>
        <taxon>Betaproteobacteria</taxon>
        <taxon>Burkholderiales</taxon>
        <taxon>Oxalobacteraceae</taxon>
        <taxon>Undibacterium</taxon>
    </lineage>
</organism>
<dbReference type="CDD" id="cd03019">
    <property type="entry name" value="DsbA_DsbA"/>
    <property type="match status" value="1"/>
</dbReference>
<dbReference type="InterPro" id="IPR050824">
    <property type="entry name" value="Thiol_disulfide_DsbA"/>
</dbReference>
<dbReference type="EMBL" id="JACOGG010000008">
    <property type="protein sequence ID" value="MBC3935592.1"/>
    <property type="molecule type" value="Genomic_DNA"/>
</dbReference>
<evidence type="ECO:0000256" key="3">
    <source>
        <dbReference type="PIRSR" id="PIRSR001488-1"/>
    </source>
</evidence>
<keyword evidence="2" id="KW-1015">Disulfide bond</keyword>
<evidence type="ECO:0000256" key="2">
    <source>
        <dbReference type="PIRNR" id="PIRNR001488"/>
    </source>
</evidence>
<feature type="signal peptide" evidence="4">
    <location>
        <begin position="1"/>
        <end position="20"/>
    </location>
</feature>
<keyword evidence="2" id="KW-0574">Periplasm</keyword>
<dbReference type="PANTHER" id="PTHR35891">
    <property type="entry name" value="THIOL:DISULFIDE INTERCHANGE PROTEIN DSBA"/>
    <property type="match status" value="1"/>
</dbReference>
<name>A0A923I322_9BURK</name>
<dbReference type="InterPro" id="IPR013766">
    <property type="entry name" value="Thioredoxin_domain"/>
</dbReference>
<protein>
    <recommendedName>
        <fullName evidence="2">Thiol:disulfide interchange protein</fullName>
    </recommendedName>
</protein>
<dbReference type="Gene3D" id="3.40.30.10">
    <property type="entry name" value="Glutaredoxin"/>
    <property type="match status" value="1"/>
</dbReference>
<evidence type="ECO:0000313" key="7">
    <source>
        <dbReference type="Proteomes" id="UP000612361"/>
    </source>
</evidence>
<dbReference type="InterPro" id="IPR036249">
    <property type="entry name" value="Thioredoxin-like_sf"/>
</dbReference>